<keyword evidence="10 11" id="KW-0472">Membrane</keyword>
<sequence>MSYLVGVLVMVVGVLVSIGLHELGHMVPAKRFGVRVSQYMVGFGPTLWSRTRGETEYGIKAIPLGGYVRLVGMYPPGDPRKERRAGRVAELVQSARDASAEEIHPGEEHRAFYNLSAPKKLVVMLGGPLVNLVIAVVLVSVVVVGFGTLGPTTTLGTVAQCVLPLDAPEGATCTDSDEAAPAAAAGLLPGDTIVEFDGERVGSWDELATLISLSGGRPTDVVVDRGGDAVESVVTPVVTDRPVLDGTGVVVVGPDGEPRTRQIGYLGIGPTQELQPQSITVVPGMIGERLEATAVAIATLPQRMADVAEAAFGDAERDETSIVGVVGVGRFAGEITSAEIDGYGTDLMAADLLMLLAGLNVALFGFNMIPLLPLDGGHVVGALYEGSRRSIARARGLPRPSPADTARMMPLAYGVFVVLAAMGALLIYADIVKPVRLM</sequence>
<keyword evidence="8 11" id="KW-1133">Transmembrane helix</keyword>
<keyword evidence="5 11" id="KW-0812">Transmembrane</keyword>
<evidence type="ECO:0000256" key="1">
    <source>
        <dbReference type="ARBA" id="ARBA00001947"/>
    </source>
</evidence>
<dbReference type="PANTHER" id="PTHR42837">
    <property type="entry name" value="REGULATOR OF SIGMA-E PROTEASE RSEP"/>
    <property type="match status" value="1"/>
</dbReference>
<feature type="domain" description="PDZ" evidence="13">
    <location>
        <begin position="176"/>
        <end position="225"/>
    </location>
</feature>
<keyword evidence="9" id="KW-0482">Metalloprotease</keyword>
<comment type="caution">
    <text evidence="14">The sequence shown here is derived from an EMBL/GenBank/DDBJ whole genome shotgun (WGS) entry which is preliminary data.</text>
</comment>
<keyword evidence="6" id="KW-0378">Hydrolase</keyword>
<dbReference type="GO" id="GO:0004222">
    <property type="term" value="F:metalloendopeptidase activity"/>
    <property type="evidence" value="ECO:0007669"/>
    <property type="project" value="InterPro"/>
</dbReference>
<organism evidence="14 15">
    <name type="scientific">Sanguibacter suaedae</name>
    <dbReference type="NCBI Taxonomy" id="2795737"/>
    <lineage>
        <taxon>Bacteria</taxon>
        <taxon>Bacillati</taxon>
        <taxon>Actinomycetota</taxon>
        <taxon>Actinomycetes</taxon>
        <taxon>Micrococcales</taxon>
        <taxon>Sanguibacteraceae</taxon>
        <taxon>Sanguibacter</taxon>
    </lineage>
</organism>
<feature type="transmembrane region" description="Helical" evidence="11">
    <location>
        <begin position="121"/>
        <end position="146"/>
    </location>
</feature>
<feature type="transmembrane region" description="Helical" evidence="11">
    <location>
        <begin position="352"/>
        <end position="372"/>
    </location>
</feature>
<evidence type="ECO:0000256" key="4">
    <source>
        <dbReference type="ARBA" id="ARBA00022670"/>
    </source>
</evidence>
<comment type="subcellular location">
    <subcellularLocation>
        <location evidence="2">Membrane</location>
        <topology evidence="2">Multi-pass membrane protein</topology>
    </subcellularLocation>
</comment>
<dbReference type="Gene3D" id="2.30.42.10">
    <property type="match status" value="1"/>
</dbReference>
<dbReference type="SUPFAM" id="SSF50156">
    <property type="entry name" value="PDZ domain-like"/>
    <property type="match status" value="1"/>
</dbReference>
<keyword evidence="4 14" id="KW-0645">Protease</keyword>
<feature type="domain" description="Peptidase M50" evidence="12">
    <location>
        <begin position="10"/>
        <end position="394"/>
    </location>
</feature>
<evidence type="ECO:0000256" key="2">
    <source>
        <dbReference type="ARBA" id="ARBA00004141"/>
    </source>
</evidence>
<gene>
    <name evidence="14" type="ORF">JAV76_11025</name>
</gene>
<evidence type="ECO:0000256" key="10">
    <source>
        <dbReference type="ARBA" id="ARBA00023136"/>
    </source>
</evidence>
<comment type="similarity">
    <text evidence="3">Belongs to the peptidase M50B family.</text>
</comment>
<dbReference type="InterPro" id="IPR041489">
    <property type="entry name" value="PDZ_6"/>
</dbReference>
<dbReference type="CDD" id="cd06163">
    <property type="entry name" value="S2P-M50_PDZ_RseP-like"/>
    <property type="match status" value="1"/>
</dbReference>
<evidence type="ECO:0000256" key="6">
    <source>
        <dbReference type="ARBA" id="ARBA00022801"/>
    </source>
</evidence>
<evidence type="ECO:0000259" key="13">
    <source>
        <dbReference type="Pfam" id="PF17820"/>
    </source>
</evidence>
<reference evidence="14" key="1">
    <citation type="submission" date="2020-12" db="EMBL/GenBank/DDBJ databases">
        <title>Sanguibacter suaedae sp. nov., isolated from Suaeda aralocaspica.</title>
        <authorList>
            <person name="Ma Q."/>
        </authorList>
    </citation>
    <scope>NUCLEOTIDE SEQUENCE</scope>
    <source>
        <strain evidence="14">YZGR15</strain>
    </source>
</reference>
<evidence type="ECO:0000313" key="15">
    <source>
        <dbReference type="Proteomes" id="UP000602087"/>
    </source>
</evidence>
<evidence type="ECO:0000259" key="12">
    <source>
        <dbReference type="Pfam" id="PF02163"/>
    </source>
</evidence>
<evidence type="ECO:0000256" key="9">
    <source>
        <dbReference type="ARBA" id="ARBA00023049"/>
    </source>
</evidence>
<feature type="transmembrane region" description="Helical" evidence="11">
    <location>
        <begin position="411"/>
        <end position="429"/>
    </location>
</feature>
<evidence type="ECO:0000256" key="7">
    <source>
        <dbReference type="ARBA" id="ARBA00022833"/>
    </source>
</evidence>
<keyword evidence="7" id="KW-0862">Zinc</keyword>
<dbReference type="Pfam" id="PF17820">
    <property type="entry name" value="PDZ_6"/>
    <property type="match status" value="1"/>
</dbReference>
<dbReference type="CDD" id="cd05709">
    <property type="entry name" value="S2P-M50"/>
    <property type="match status" value="1"/>
</dbReference>
<keyword evidence="15" id="KW-1185">Reference proteome</keyword>
<dbReference type="GO" id="GO:0016020">
    <property type="term" value="C:membrane"/>
    <property type="evidence" value="ECO:0007669"/>
    <property type="project" value="UniProtKB-SubCell"/>
</dbReference>
<evidence type="ECO:0000256" key="11">
    <source>
        <dbReference type="SAM" id="Phobius"/>
    </source>
</evidence>
<comment type="cofactor">
    <cofactor evidence="1">
        <name>Zn(2+)</name>
        <dbReference type="ChEBI" id="CHEBI:29105"/>
    </cofactor>
</comment>
<dbReference type="InterPro" id="IPR008915">
    <property type="entry name" value="Peptidase_M50"/>
</dbReference>
<name>A0A934MEB8_9MICO</name>
<dbReference type="EMBL" id="JAEINH010000008">
    <property type="protein sequence ID" value="MBI9115544.1"/>
    <property type="molecule type" value="Genomic_DNA"/>
</dbReference>
<dbReference type="InterPro" id="IPR036034">
    <property type="entry name" value="PDZ_sf"/>
</dbReference>
<dbReference type="GO" id="GO:0006508">
    <property type="term" value="P:proteolysis"/>
    <property type="evidence" value="ECO:0007669"/>
    <property type="project" value="UniProtKB-KW"/>
</dbReference>
<evidence type="ECO:0000256" key="3">
    <source>
        <dbReference type="ARBA" id="ARBA00007931"/>
    </source>
</evidence>
<dbReference type="Proteomes" id="UP000602087">
    <property type="component" value="Unassembled WGS sequence"/>
</dbReference>
<evidence type="ECO:0000313" key="14">
    <source>
        <dbReference type="EMBL" id="MBI9115544.1"/>
    </source>
</evidence>
<evidence type="ECO:0000256" key="8">
    <source>
        <dbReference type="ARBA" id="ARBA00022989"/>
    </source>
</evidence>
<evidence type="ECO:0000256" key="5">
    <source>
        <dbReference type="ARBA" id="ARBA00022692"/>
    </source>
</evidence>
<dbReference type="RefSeq" id="WP_198734104.1">
    <property type="nucleotide sequence ID" value="NZ_JAEINH010000008.1"/>
</dbReference>
<protein>
    <submittedName>
        <fullName evidence="14">Site-2 protease family protein</fullName>
    </submittedName>
</protein>
<dbReference type="InterPro" id="IPR004387">
    <property type="entry name" value="Pept_M50_Zn"/>
</dbReference>
<proteinExistence type="inferred from homology"/>
<dbReference type="PANTHER" id="PTHR42837:SF2">
    <property type="entry name" value="MEMBRANE METALLOPROTEASE ARASP2, CHLOROPLASTIC-RELATED"/>
    <property type="match status" value="1"/>
</dbReference>
<dbReference type="AlphaFoldDB" id="A0A934MEB8"/>
<accession>A0A934MEB8</accession>
<dbReference type="Pfam" id="PF02163">
    <property type="entry name" value="Peptidase_M50"/>
    <property type="match status" value="1"/>
</dbReference>